<dbReference type="AlphaFoldDB" id="A0A139SRV1"/>
<dbReference type="PANTHER" id="PTHR46797:SF2">
    <property type="entry name" value="TRANSCRIPTIONAL REGULATOR"/>
    <property type="match status" value="1"/>
</dbReference>
<evidence type="ECO:0000313" key="3">
    <source>
        <dbReference type="EMBL" id="KXU37273.1"/>
    </source>
</evidence>
<dbReference type="SMART" id="SM00530">
    <property type="entry name" value="HTH_XRE"/>
    <property type="match status" value="1"/>
</dbReference>
<feature type="domain" description="HTH cro/C1-type" evidence="2">
    <location>
        <begin position="28"/>
        <end position="82"/>
    </location>
</feature>
<dbReference type="CDD" id="cd02209">
    <property type="entry name" value="cupin_XRE_C"/>
    <property type="match status" value="1"/>
</dbReference>
<proteinExistence type="predicted"/>
<evidence type="ECO:0000313" key="4">
    <source>
        <dbReference type="Proteomes" id="UP000072660"/>
    </source>
</evidence>
<keyword evidence="1" id="KW-0238">DNA-binding</keyword>
<dbReference type="InterPro" id="IPR010982">
    <property type="entry name" value="Lambda_DNA-bd_dom_sf"/>
</dbReference>
<name>A0A139SRV1_9GAMM</name>
<dbReference type="Gene3D" id="1.10.260.40">
    <property type="entry name" value="lambda repressor-like DNA-binding domains"/>
    <property type="match status" value="1"/>
</dbReference>
<dbReference type="RefSeq" id="WP_068390840.1">
    <property type="nucleotide sequence ID" value="NZ_LSZO01000166.1"/>
</dbReference>
<dbReference type="EMBL" id="LSZO01000166">
    <property type="protein sequence ID" value="KXU37273.1"/>
    <property type="molecule type" value="Genomic_DNA"/>
</dbReference>
<sequence>MRIDNTDLLDQGLESDVSRDRVALGEEIRKLRKARCKTLSEIALATGRSISFISQLERGRAEVPISDLKRIALTLGVPIDWFFMTNEQPAAEVGRVVRANARRRLGSVAGGLTEESLSPSIGGEFEMFRSTIRPGATFTAKRTRGTEEEGFIISGQLNLWIDEQLFELHEGDSFRIVNEPYRWENPGEIDTVVIWVIAPPAF</sequence>
<dbReference type="Pfam" id="PF07883">
    <property type="entry name" value="Cupin_2"/>
    <property type="match status" value="1"/>
</dbReference>
<dbReference type="PANTHER" id="PTHR46797">
    <property type="entry name" value="HTH-TYPE TRANSCRIPTIONAL REGULATOR"/>
    <property type="match status" value="1"/>
</dbReference>
<dbReference type="InterPro" id="IPR001387">
    <property type="entry name" value="Cro/C1-type_HTH"/>
</dbReference>
<dbReference type="Gene3D" id="2.60.120.10">
    <property type="entry name" value="Jelly Rolls"/>
    <property type="match status" value="1"/>
</dbReference>
<dbReference type="OrthoDB" id="9814751at2"/>
<dbReference type="InterPro" id="IPR014710">
    <property type="entry name" value="RmlC-like_jellyroll"/>
</dbReference>
<dbReference type="SUPFAM" id="SSF51182">
    <property type="entry name" value="RmlC-like cupins"/>
    <property type="match status" value="1"/>
</dbReference>
<reference evidence="3 4" key="1">
    <citation type="submission" date="2016-02" db="EMBL/GenBank/DDBJ databases">
        <authorList>
            <person name="Wen L."/>
            <person name="He K."/>
            <person name="Yang H."/>
        </authorList>
    </citation>
    <scope>NUCLEOTIDE SEQUENCE [LARGE SCALE GENOMIC DNA]</scope>
    <source>
        <strain evidence="3 4">CV58</strain>
    </source>
</reference>
<keyword evidence="4" id="KW-1185">Reference proteome</keyword>
<accession>A0A139SRV1</accession>
<dbReference type="Proteomes" id="UP000072660">
    <property type="component" value="Unassembled WGS sequence"/>
</dbReference>
<dbReference type="InterPro" id="IPR013096">
    <property type="entry name" value="Cupin_2"/>
</dbReference>
<organism evidence="3 4">
    <name type="scientific">Ventosimonas gracilis</name>
    <dbReference type="NCBI Taxonomy" id="1680762"/>
    <lineage>
        <taxon>Bacteria</taxon>
        <taxon>Pseudomonadati</taxon>
        <taxon>Pseudomonadota</taxon>
        <taxon>Gammaproteobacteria</taxon>
        <taxon>Pseudomonadales</taxon>
        <taxon>Ventosimonadaceae</taxon>
        <taxon>Ventosimonas</taxon>
    </lineage>
</organism>
<dbReference type="SUPFAM" id="SSF47413">
    <property type="entry name" value="lambda repressor-like DNA-binding domains"/>
    <property type="match status" value="1"/>
</dbReference>
<dbReference type="InterPro" id="IPR050807">
    <property type="entry name" value="TransReg_Diox_bact_type"/>
</dbReference>
<dbReference type="GO" id="GO:0003700">
    <property type="term" value="F:DNA-binding transcription factor activity"/>
    <property type="evidence" value="ECO:0007669"/>
    <property type="project" value="TreeGrafter"/>
</dbReference>
<dbReference type="GO" id="GO:0005829">
    <property type="term" value="C:cytosol"/>
    <property type="evidence" value="ECO:0007669"/>
    <property type="project" value="TreeGrafter"/>
</dbReference>
<gene>
    <name evidence="3" type="ORF">AXE65_03470</name>
</gene>
<protein>
    <submittedName>
        <fullName evidence="3">XRE family transcriptional regulator</fullName>
    </submittedName>
</protein>
<evidence type="ECO:0000259" key="2">
    <source>
        <dbReference type="PROSITE" id="PS50943"/>
    </source>
</evidence>
<comment type="caution">
    <text evidence="3">The sequence shown here is derived from an EMBL/GenBank/DDBJ whole genome shotgun (WGS) entry which is preliminary data.</text>
</comment>
<dbReference type="PROSITE" id="PS50943">
    <property type="entry name" value="HTH_CROC1"/>
    <property type="match status" value="1"/>
</dbReference>
<dbReference type="CDD" id="cd00093">
    <property type="entry name" value="HTH_XRE"/>
    <property type="match status" value="1"/>
</dbReference>
<evidence type="ECO:0000256" key="1">
    <source>
        <dbReference type="ARBA" id="ARBA00023125"/>
    </source>
</evidence>
<dbReference type="Pfam" id="PF12844">
    <property type="entry name" value="HTH_19"/>
    <property type="match status" value="1"/>
</dbReference>
<dbReference type="GO" id="GO:0003677">
    <property type="term" value="F:DNA binding"/>
    <property type="evidence" value="ECO:0007669"/>
    <property type="project" value="UniProtKB-KW"/>
</dbReference>
<dbReference type="InterPro" id="IPR011051">
    <property type="entry name" value="RmlC_Cupin_sf"/>
</dbReference>